<dbReference type="PANTHER" id="PTHR30146">
    <property type="entry name" value="LACI-RELATED TRANSCRIPTIONAL REPRESSOR"/>
    <property type="match status" value="1"/>
</dbReference>
<feature type="domain" description="HTH lacI-type" evidence="5">
    <location>
        <begin position="1"/>
        <end position="55"/>
    </location>
</feature>
<dbReference type="InterPro" id="IPR000843">
    <property type="entry name" value="HTH_LacI"/>
</dbReference>
<protein>
    <submittedName>
        <fullName evidence="6">LacI family transcriptional regulator</fullName>
    </submittedName>
</protein>
<dbReference type="AlphaFoldDB" id="A0A4R5C1D4"/>
<dbReference type="PANTHER" id="PTHR30146:SF153">
    <property type="entry name" value="LACTOSE OPERON REPRESSOR"/>
    <property type="match status" value="1"/>
</dbReference>
<dbReference type="InterPro" id="IPR046335">
    <property type="entry name" value="LacI/GalR-like_sensor"/>
</dbReference>
<dbReference type="CDD" id="cd01392">
    <property type="entry name" value="HTH_LacI"/>
    <property type="match status" value="1"/>
</dbReference>
<keyword evidence="2" id="KW-0238">DNA-binding</keyword>
<evidence type="ECO:0000313" key="6">
    <source>
        <dbReference type="EMBL" id="TDD90584.1"/>
    </source>
</evidence>
<dbReference type="Pfam" id="PF13377">
    <property type="entry name" value="Peripla_BP_3"/>
    <property type="match status" value="1"/>
</dbReference>
<comment type="caution">
    <text evidence="6">The sequence shown here is derived from an EMBL/GenBank/DDBJ whole genome shotgun (WGS) entry which is preliminary data.</text>
</comment>
<evidence type="ECO:0000256" key="4">
    <source>
        <dbReference type="SAM" id="MobiDB-lite"/>
    </source>
</evidence>
<dbReference type="Gene3D" id="3.40.50.2300">
    <property type="match status" value="2"/>
</dbReference>
<dbReference type="Gene3D" id="1.10.260.40">
    <property type="entry name" value="lambda repressor-like DNA-binding domains"/>
    <property type="match status" value="1"/>
</dbReference>
<dbReference type="SUPFAM" id="SSF53822">
    <property type="entry name" value="Periplasmic binding protein-like I"/>
    <property type="match status" value="1"/>
</dbReference>
<dbReference type="GO" id="GO:0003700">
    <property type="term" value="F:DNA-binding transcription factor activity"/>
    <property type="evidence" value="ECO:0007669"/>
    <property type="project" value="TreeGrafter"/>
</dbReference>
<dbReference type="PROSITE" id="PS50932">
    <property type="entry name" value="HTH_LACI_2"/>
    <property type="match status" value="1"/>
</dbReference>
<accession>A0A4R5C1D4</accession>
<feature type="region of interest" description="Disordered" evidence="4">
    <location>
        <begin position="331"/>
        <end position="373"/>
    </location>
</feature>
<evidence type="ECO:0000313" key="7">
    <source>
        <dbReference type="Proteomes" id="UP000294723"/>
    </source>
</evidence>
<dbReference type="EMBL" id="SMLA01000008">
    <property type="protein sequence ID" value="TDD90584.1"/>
    <property type="molecule type" value="Genomic_DNA"/>
</dbReference>
<reference evidence="6 7" key="1">
    <citation type="submission" date="2019-03" db="EMBL/GenBank/DDBJ databases">
        <title>Draft genome sequences of novel Actinobacteria.</title>
        <authorList>
            <person name="Sahin N."/>
            <person name="Ay H."/>
            <person name="Saygin H."/>
        </authorList>
    </citation>
    <scope>NUCLEOTIDE SEQUENCE [LARGE SCALE GENOMIC DNA]</scope>
    <source>
        <strain evidence="6 7">5K548</strain>
    </source>
</reference>
<proteinExistence type="predicted"/>
<dbReference type="CDD" id="cd06267">
    <property type="entry name" value="PBP1_LacI_sugar_binding-like"/>
    <property type="match status" value="1"/>
</dbReference>
<gene>
    <name evidence="6" type="ORF">E1202_08120</name>
</gene>
<dbReference type="Proteomes" id="UP000294723">
    <property type="component" value="Unassembled WGS sequence"/>
</dbReference>
<dbReference type="Pfam" id="PF00356">
    <property type="entry name" value="LacI"/>
    <property type="match status" value="1"/>
</dbReference>
<organism evidence="6 7">
    <name type="scientific">Saccharopolyspora karakumensis</name>
    <dbReference type="NCBI Taxonomy" id="2530386"/>
    <lineage>
        <taxon>Bacteria</taxon>
        <taxon>Bacillati</taxon>
        <taxon>Actinomycetota</taxon>
        <taxon>Actinomycetes</taxon>
        <taxon>Pseudonocardiales</taxon>
        <taxon>Pseudonocardiaceae</taxon>
        <taxon>Saccharopolyspora</taxon>
    </lineage>
</organism>
<dbReference type="SUPFAM" id="SSF47413">
    <property type="entry name" value="lambda repressor-like DNA-binding domains"/>
    <property type="match status" value="1"/>
</dbReference>
<dbReference type="InterPro" id="IPR028082">
    <property type="entry name" value="Peripla_BP_I"/>
</dbReference>
<dbReference type="SMART" id="SM00354">
    <property type="entry name" value="HTH_LACI"/>
    <property type="match status" value="1"/>
</dbReference>
<name>A0A4R5C1D4_9PSEU</name>
<evidence type="ECO:0000256" key="3">
    <source>
        <dbReference type="ARBA" id="ARBA00023163"/>
    </source>
</evidence>
<evidence type="ECO:0000256" key="2">
    <source>
        <dbReference type="ARBA" id="ARBA00023125"/>
    </source>
</evidence>
<evidence type="ECO:0000259" key="5">
    <source>
        <dbReference type="PROSITE" id="PS50932"/>
    </source>
</evidence>
<sequence>MTLTKVAQRAGVSASTASRYLRGQLKVQEETAARIDEAVRELGYEAHRPEAAKSEQGSVVALVVPDLINPFFAALADETANLAAAAGTSLVVGVTGRRAERESSISALAAGAEAVDGLIYVGMHRRNPRLTQAVAEGLPVVAVDEEIDIEPDIDTVTVDNFGGAYQATTYLVQLGHRNIAHIAGPPELSTTQERLRGYREALQAAGLEFDPTLVLHGPYTEQFGASTFPHLAKAATAPTAVFVGSDIAAIGVLGAAELHGIRIPEDLSVVGCDGIRVGQWLRPKLTTLQQPITELAQAALDIISDRIAEPNSTSPKHRVLPLQLVTRGSASPVEHAGAARAERSGEGGRGAGLPHRTSARLPLFNAAEGYPDS</sequence>
<keyword evidence="1" id="KW-0805">Transcription regulation</keyword>
<keyword evidence="7" id="KW-1185">Reference proteome</keyword>
<dbReference type="GO" id="GO:0000976">
    <property type="term" value="F:transcription cis-regulatory region binding"/>
    <property type="evidence" value="ECO:0007669"/>
    <property type="project" value="TreeGrafter"/>
</dbReference>
<dbReference type="InterPro" id="IPR010982">
    <property type="entry name" value="Lambda_DNA-bd_dom_sf"/>
</dbReference>
<keyword evidence="3" id="KW-0804">Transcription</keyword>
<evidence type="ECO:0000256" key="1">
    <source>
        <dbReference type="ARBA" id="ARBA00023015"/>
    </source>
</evidence>